<dbReference type="Proteomes" id="UP000009026">
    <property type="component" value="Chromosome"/>
</dbReference>
<organism evidence="1 2">
    <name type="scientific">Pseudomyxococcus hansupus</name>
    <dbReference type="NCBI Taxonomy" id="1297742"/>
    <lineage>
        <taxon>Bacteria</taxon>
        <taxon>Pseudomonadati</taxon>
        <taxon>Myxococcota</taxon>
        <taxon>Myxococcia</taxon>
        <taxon>Myxococcales</taxon>
        <taxon>Cystobacterineae</taxon>
        <taxon>Myxococcaceae</taxon>
        <taxon>Pseudomyxococcus</taxon>
    </lineage>
</organism>
<dbReference type="PATRIC" id="fig|1297742.4.peg.575"/>
<accession>A0A0H4WQP4</accession>
<evidence type="ECO:0000313" key="2">
    <source>
        <dbReference type="Proteomes" id="UP000009026"/>
    </source>
</evidence>
<dbReference type="KEGG" id="mym:A176_000567"/>
<dbReference type="STRING" id="1297742.A176_000567"/>
<gene>
    <name evidence="1" type="ORF">A176_000567</name>
</gene>
<dbReference type="EMBL" id="CP012109">
    <property type="protein sequence ID" value="AKQ63655.1"/>
    <property type="molecule type" value="Genomic_DNA"/>
</dbReference>
<sequence>MRVDDLCLVLVTSLLQGDRARWPERLEALEKELGEGWSLRRLAVPRVYSLGVQRRDGRELSLADWLEQLAPNEPVSARVVDFGSAAPDALPAHIAAAFANTGGTVMEVTSGGASSHFLLRTHPSRPYLLTPQRLVEFARAQPHADRIFEAWAASVSENNEMNGRPAVPVSEVADYLASPAGFVHYDLRGNELLEELQVALRKQGSAVSVPDAFKAAFYTSDPDEMMRGFMSPEQQAEYVPREEQLRVTEATTPQQFADLVDAQPFAQDAWSRIVQDLNQFLPEGTPPDTVESLPARLRAMPSDGLQSMFTGNMMEALQRAGRAQGATLTLPEPLRGCVDLMFPVDADAIPEKDLLRLQSNPDVYQMFLFHELGDGLSPVSNGPAWDDARRAFIEVLRDAGRFASEQGSNFAPAFKLALFALEGQSPSYGSLAREPMQAHLDAAKAAGFDDEPLEVFGRKLGSLSLFIPLGLSEEKLRALLAYLLCDIFGGMGSWNDQYFETPEAQQQYEALSPRLFAALSRFFVATLNAR</sequence>
<proteinExistence type="predicted"/>
<dbReference type="RefSeq" id="WP_002636901.1">
    <property type="nucleotide sequence ID" value="NZ_CP012109.1"/>
</dbReference>
<dbReference type="OrthoDB" id="5377797at2"/>
<evidence type="ECO:0000313" key="1">
    <source>
        <dbReference type="EMBL" id="AKQ63655.1"/>
    </source>
</evidence>
<dbReference type="AlphaFoldDB" id="A0A0H4WQP4"/>
<protein>
    <submittedName>
        <fullName evidence="1">Uncharacterized protein</fullName>
    </submittedName>
</protein>
<reference evidence="1 2" key="1">
    <citation type="journal article" date="2016" name="PLoS ONE">
        <title>Complete Genome Sequence and Comparative Genomics of a Novel Myxobacterium Myxococcus hansupus.</title>
        <authorList>
            <person name="Sharma G."/>
            <person name="Narwani T."/>
            <person name="Subramanian S."/>
        </authorList>
    </citation>
    <scope>NUCLEOTIDE SEQUENCE [LARGE SCALE GENOMIC DNA]</scope>
    <source>
        <strain evidence="2">mixupus</strain>
    </source>
</reference>
<keyword evidence="2" id="KW-1185">Reference proteome</keyword>
<name>A0A0H4WQP4_9BACT</name>